<dbReference type="InterPro" id="IPR036055">
    <property type="entry name" value="LDL_receptor-like_sf"/>
</dbReference>
<dbReference type="InterPro" id="IPR000742">
    <property type="entry name" value="EGF"/>
</dbReference>
<evidence type="ECO:0000256" key="3">
    <source>
        <dbReference type="PROSITE-ProRule" id="PRU00124"/>
    </source>
</evidence>
<feature type="disulfide bond" evidence="2">
    <location>
        <begin position="409"/>
        <end position="426"/>
    </location>
</feature>
<evidence type="ECO:0000313" key="6">
    <source>
        <dbReference type="EMBL" id="KAK8743197.1"/>
    </source>
</evidence>
<dbReference type="EMBL" id="JARKIK010000026">
    <property type="protein sequence ID" value="KAK8743197.1"/>
    <property type="molecule type" value="Genomic_DNA"/>
</dbReference>
<dbReference type="Gene3D" id="4.10.400.10">
    <property type="entry name" value="Low-density Lipoprotein Receptor"/>
    <property type="match status" value="1"/>
</dbReference>
<dbReference type="PROSITE" id="PS00022">
    <property type="entry name" value="EGF_1"/>
    <property type="match status" value="1"/>
</dbReference>
<feature type="signal peptide" evidence="4">
    <location>
        <begin position="1"/>
        <end position="25"/>
    </location>
</feature>
<dbReference type="Pfam" id="PF00057">
    <property type="entry name" value="Ldl_recept_a"/>
    <property type="match status" value="1"/>
</dbReference>
<dbReference type="CDD" id="cd00054">
    <property type="entry name" value="EGF_CA"/>
    <property type="match status" value="1"/>
</dbReference>
<dbReference type="SUPFAM" id="SSF57196">
    <property type="entry name" value="EGF/Laminin"/>
    <property type="match status" value="1"/>
</dbReference>
<reference evidence="6 7" key="1">
    <citation type="journal article" date="2024" name="BMC Genomics">
        <title>Genome assembly of redclaw crayfish (Cherax quadricarinatus) provides insights into its immune adaptation and hypoxia tolerance.</title>
        <authorList>
            <person name="Liu Z."/>
            <person name="Zheng J."/>
            <person name="Li H."/>
            <person name="Fang K."/>
            <person name="Wang S."/>
            <person name="He J."/>
            <person name="Zhou D."/>
            <person name="Weng S."/>
            <person name="Chi M."/>
            <person name="Gu Z."/>
            <person name="He J."/>
            <person name="Li F."/>
            <person name="Wang M."/>
        </authorList>
    </citation>
    <scope>NUCLEOTIDE SEQUENCE [LARGE SCALE GENOMIC DNA]</scope>
    <source>
        <strain evidence="6">ZL_2023a</strain>
    </source>
</reference>
<dbReference type="SMART" id="SM00192">
    <property type="entry name" value="LDLa"/>
    <property type="match status" value="1"/>
</dbReference>
<feature type="disulfide bond" evidence="2">
    <location>
        <begin position="428"/>
        <end position="437"/>
    </location>
</feature>
<keyword evidence="1 2" id="KW-1015">Disulfide bond</keyword>
<comment type="caution">
    <text evidence="2">Lacks conserved residue(s) required for the propagation of feature annotation.</text>
</comment>
<dbReference type="PROSITE" id="PS01209">
    <property type="entry name" value="LDLRA_1"/>
    <property type="match status" value="1"/>
</dbReference>
<evidence type="ECO:0000313" key="7">
    <source>
        <dbReference type="Proteomes" id="UP001445076"/>
    </source>
</evidence>
<feature type="chain" id="PRO_5043598026" description="EGF-like domain-containing protein" evidence="4">
    <location>
        <begin position="26"/>
        <end position="983"/>
    </location>
</feature>
<keyword evidence="2" id="KW-0245">EGF-like domain</keyword>
<feature type="disulfide bond" evidence="3">
    <location>
        <begin position="754"/>
        <end position="772"/>
    </location>
</feature>
<comment type="caution">
    <text evidence="6">The sequence shown here is derived from an EMBL/GenBank/DDBJ whole genome shotgun (WGS) entry which is preliminary data.</text>
</comment>
<dbReference type="InterPro" id="IPR000884">
    <property type="entry name" value="TSP1_rpt"/>
</dbReference>
<evidence type="ECO:0000256" key="1">
    <source>
        <dbReference type="ARBA" id="ARBA00023157"/>
    </source>
</evidence>
<dbReference type="AlphaFoldDB" id="A0AAW0XH67"/>
<feature type="domain" description="EGF-like" evidence="5">
    <location>
        <begin position="399"/>
        <end position="438"/>
    </location>
</feature>
<dbReference type="CDD" id="cd00112">
    <property type="entry name" value="LDLa"/>
    <property type="match status" value="1"/>
</dbReference>
<dbReference type="Proteomes" id="UP001445076">
    <property type="component" value="Unassembled WGS sequence"/>
</dbReference>
<keyword evidence="7" id="KW-1185">Reference proteome</keyword>
<accession>A0AAW0XH67</accession>
<dbReference type="PROSITE" id="PS50026">
    <property type="entry name" value="EGF_3"/>
    <property type="match status" value="1"/>
</dbReference>
<evidence type="ECO:0000256" key="2">
    <source>
        <dbReference type="PROSITE-ProRule" id="PRU00076"/>
    </source>
</evidence>
<protein>
    <recommendedName>
        <fullName evidence="5">EGF-like domain-containing protein</fullName>
    </recommendedName>
</protein>
<dbReference type="InterPro" id="IPR002172">
    <property type="entry name" value="LDrepeatLR_classA_rpt"/>
</dbReference>
<dbReference type="SMART" id="SM00209">
    <property type="entry name" value="TSP1"/>
    <property type="match status" value="1"/>
</dbReference>
<dbReference type="InterPro" id="IPR023415">
    <property type="entry name" value="LDLR_class-A_CS"/>
</dbReference>
<organism evidence="6 7">
    <name type="scientific">Cherax quadricarinatus</name>
    <name type="common">Australian red claw crayfish</name>
    <dbReference type="NCBI Taxonomy" id="27406"/>
    <lineage>
        <taxon>Eukaryota</taxon>
        <taxon>Metazoa</taxon>
        <taxon>Ecdysozoa</taxon>
        <taxon>Arthropoda</taxon>
        <taxon>Crustacea</taxon>
        <taxon>Multicrustacea</taxon>
        <taxon>Malacostraca</taxon>
        <taxon>Eumalacostraca</taxon>
        <taxon>Eucarida</taxon>
        <taxon>Decapoda</taxon>
        <taxon>Pleocyemata</taxon>
        <taxon>Astacidea</taxon>
        <taxon>Parastacoidea</taxon>
        <taxon>Parastacidae</taxon>
        <taxon>Cherax</taxon>
    </lineage>
</organism>
<dbReference type="PROSITE" id="PS50092">
    <property type="entry name" value="TSP1"/>
    <property type="match status" value="1"/>
</dbReference>
<dbReference type="PROSITE" id="PS50068">
    <property type="entry name" value="LDLRA_2"/>
    <property type="match status" value="1"/>
</dbReference>
<evidence type="ECO:0000256" key="4">
    <source>
        <dbReference type="SAM" id="SignalP"/>
    </source>
</evidence>
<dbReference type="SUPFAM" id="SSF57424">
    <property type="entry name" value="LDL receptor-like module"/>
    <property type="match status" value="1"/>
</dbReference>
<proteinExistence type="predicted"/>
<sequence>MARNMVQLSLLCFMMVVWVSSPGDASVSVSDQAKLAVSFDFSMDSVQDVSSIFKDALKILKNQDKSEKVEKFTKSARLFTKFLGTAVSADASVVSFVSTFNMPSQLEVIQKQCNKVQEVLATMDLDLNSIRDELNTSTEFKDWITAYIDLELDIRNGENKLTETKSRLTNLDDEAEKLSVMESFINFFENQDIEEKAKKIYQLTGIQGTVTKQNLFSLYMQEKSCDVFELSQLMFVIGDLMTSAAKQTMAYQFLKYQNINYVREKMIIFSDYLQDIRYQFDIHVWDCYSKFVVYAEQEVKKIVQENDIQSSEALRSSVQERLSDFMPWYEWRVAIYTEDVPKIIHTLCGDIPLNLFMLKQQFMIIENLGSNDTRKISVVWKDNKVRSPGCQIASGFNRTHDPCKFCNVCSNHGICHHIPYTNDHLCICDQYYEGDNCEIYNNPAIIHIITDIVADMRMNFASITGVPTVVDVYAHIVEIKLLHELILNANVLTQALIQYEEVFREAEYITYEYNKLKTFTLSKEMFLKKIMNIDFHRILSGLERAILGKGIFISHDILSVFKKKIISELNPRFACTQNYSVAVLTMVNNLLIIDEVVTETSILVMNWQVQHLGAPEDVLDVIHKTQKLAEHRREKYFAHWEATSCTELTDDDLQEKYCGNIHSYSGLQVFLNCENNKQPSTSSVTCTRVGNTLQWTETPNCQYVWSSWSSWGSCTCDKGVRSRTRSNLIGDIDTSLKDCNKEDCCQEKFGNFKCSNDQCVKLSLKCDGNKDCSDGSDESSTLCPYLRSGDTIALKSLCGSFLSGYHTFDYNPKRNAHVSACPGERMLDEGWSRCWGERFPLWAIKRNKGDAVRYGDKVAIRYNSSNSDSGWWFSCPTASESCTTQPCPGESFTRDEESRCVNEIFRIYALGKEGSCSTDTAIECSGMPLYPGDTVFLLSRHSKHWMSAQEDGADVYTRTCPDQHLQEEDAVNCKCEEWLLFRK</sequence>
<keyword evidence="4" id="KW-0732">Signal</keyword>
<name>A0AAW0XH67_CHEQU</name>
<gene>
    <name evidence="6" type="ORF">OTU49_001590</name>
</gene>
<evidence type="ECO:0000259" key="5">
    <source>
        <dbReference type="PROSITE" id="PS50026"/>
    </source>
</evidence>